<dbReference type="Proteomes" id="UP000035425">
    <property type="component" value="Unassembled WGS sequence"/>
</dbReference>
<evidence type="ECO:0008006" key="4">
    <source>
        <dbReference type="Google" id="ProtNLM"/>
    </source>
</evidence>
<organism evidence="2 3">
    <name type="scientific">Protofrankia coriariae</name>
    <dbReference type="NCBI Taxonomy" id="1562887"/>
    <lineage>
        <taxon>Bacteria</taxon>
        <taxon>Bacillati</taxon>
        <taxon>Actinomycetota</taxon>
        <taxon>Actinomycetes</taxon>
        <taxon>Frankiales</taxon>
        <taxon>Frankiaceae</taxon>
        <taxon>Protofrankia</taxon>
    </lineage>
</organism>
<sequence>MLLAQIMALAVVIPLTACAGAPGPVTVNGAPDPAGEQRSACLTLGAALPSSLGPGLERREVRPASPFVAAWGSPPAVLSCGVSGVAPGYRPDVTLAVVDDVGWFAEERGDTVRYSTPTRRPQVVLLLPASVQAFDVLATLAALVRDATRSTTA</sequence>
<proteinExistence type="predicted"/>
<dbReference type="InterPro" id="IPR021903">
    <property type="entry name" value="DUF3515"/>
</dbReference>
<dbReference type="RefSeq" id="WP_076842912.1">
    <property type="nucleotide sequence ID" value="NZ_JWIO01000002.1"/>
</dbReference>
<protein>
    <recommendedName>
        <fullName evidence="4">DUF3515 domain-containing protein</fullName>
    </recommendedName>
</protein>
<evidence type="ECO:0000313" key="2">
    <source>
        <dbReference type="EMBL" id="KLL12840.1"/>
    </source>
</evidence>
<gene>
    <name evidence="2" type="ORF">FrCorBMG51_01490</name>
</gene>
<name>A0ABR5F825_9ACTN</name>
<accession>A0ABR5F825</accession>
<reference evidence="2 3" key="1">
    <citation type="submission" date="2014-12" db="EMBL/GenBank/DDBJ databases">
        <title>Frankia sp. BMG5.1 draft genome.</title>
        <authorList>
            <person name="Gtari M."/>
            <person name="Ghodhbane-Gtari F."/>
            <person name="Nouioui I."/>
            <person name="Ktari A."/>
            <person name="Hezbri K."/>
            <person name="Mimouni W."/>
            <person name="Sbissi I."/>
            <person name="Ayari A."/>
            <person name="Yamanaka T."/>
            <person name="Normand P."/>
            <person name="Tisa L.S."/>
            <person name="Boudabous A."/>
        </authorList>
    </citation>
    <scope>NUCLEOTIDE SEQUENCE [LARGE SCALE GENOMIC DNA]</scope>
    <source>
        <strain evidence="2 3">BMG5.1</strain>
    </source>
</reference>
<feature type="chain" id="PRO_5045753234" description="DUF3515 domain-containing protein" evidence="1">
    <location>
        <begin position="20"/>
        <end position="153"/>
    </location>
</feature>
<evidence type="ECO:0000256" key="1">
    <source>
        <dbReference type="SAM" id="SignalP"/>
    </source>
</evidence>
<keyword evidence="1" id="KW-0732">Signal</keyword>
<comment type="caution">
    <text evidence="2">The sequence shown here is derived from an EMBL/GenBank/DDBJ whole genome shotgun (WGS) entry which is preliminary data.</text>
</comment>
<dbReference type="Pfam" id="PF12028">
    <property type="entry name" value="DUF3515"/>
    <property type="match status" value="1"/>
</dbReference>
<evidence type="ECO:0000313" key="3">
    <source>
        <dbReference type="Proteomes" id="UP000035425"/>
    </source>
</evidence>
<keyword evidence="3" id="KW-1185">Reference proteome</keyword>
<dbReference type="EMBL" id="JWIO01000002">
    <property type="protein sequence ID" value="KLL12840.1"/>
    <property type="molecule type" value="Genomic_DNA"/>
</dbReference>
<feature type="signal peptide" evidence="1">
    <location>
        <begin position="1"/>
        <end position="19"/>
    </location>
</feature>